<dbReference type="AlphaFoldDB" id="A0A0H5RH14"/>
<evidence type="ECO:0000313" key="1">
    <source>
        <dbReference type="EMBL" id="CRZ12832.1"/>
    </source>
</evidence>
<organism evidence="1">
    <name type="scientific">Spongospora subterranea</name>
    <dbReference type="NCBI Taxonomy" id="70186"/>
    <lineage>
        <taxon>Eukaryota</taxon>
        <taxon>Sar</taxon>
        <taxon>Rhizaria</taxon>
        <taxon>Endomyxa</taxon>
        <taxon>Phytomyxea</taxon>
        <taxon>Plasmodiophorida</taxon>
        <taxon>Plasmodiophoridae</taxon>
        <taxon>Spongospora</taxon>
    </lineage>
</organism>
<sequence>MLFSAALESFPLNTLYDKGGRTSIASDHSGERTAVSSSPSSCRCKLTEASTRRYQVNNQLSRSSPARPLDRRTVYRIRGKSGSSVPRKDVESTGSTYCPAHHECRML</sequence>
<feature type="non-terminal residue" evidence="1">
    <location>
        <position position="107"/>
    </location>
</feature>
<dbReference type="EMBL" id="HACM01012390">
    <property type="protein sequence ID" value="CRZ12832.1"/>
    <property type="molecule type" value="Transcribed_RNA"/>
</dbReference>
<name>A0A0H5RH14_9EUKA</name>
<protein>
    <submittedName>
        <fullName evidence="1">Uncharacterized protein</fullName>
    </submittedName>
</protein>
<accession>A0A0H5RH14</accession>
<proteinExistence type="predicted"/>
<reference evidence="1" key="1">
    <citation type="submission" date="2015-04" db="EMBL/GenBank/DDBJ databases">
        <title>The genome sequence of the plant pathogenic Rhizarian Plasmodiophora brassicae reveals insights in its biotrophic life cycle and the origin of chitin synthesis.</title>
        <authorList>
            <person name="Schwelm A."/>
            <person name="Fogelqvist J."/>
            <person name="Knaust A."/>
            <person name="Julke S."/>
            <person name="Lilja T."/>
            <person name="Dhandapani V."/>
            <person name="Bonilla-Rosso G."/>
            <person name="Karlsson M."/>
            <person name="Shevchenko A."/>
            <person name="Choi S.R."/>
            <person name="Kim H.G."/>
            <person name="Park J.Y."/>
            <person name="Lim Y.P."/>
            <person name="Ludwig-Muller J."/>
            <person name="Dixelius C."/>
        </authorList>
    </citation>
    <scope>NUCLEOTIDE SEQUENCE</scope>
    <source>
        <tissue evidence="1">Potato root galls</tissue>
    </source>
</reference>